<dbReference type="RefSeq" id="WP_285933380.1">
    <property type="nucleotide sequence ID" value="NZ_JASTZU010000053.1"/>
</dbReference>
<dbReference type="Gene3D" id="3.40.1710.10">
    <property type="entry name" value="abc type-2 transporter like domain"/>
    <property type="match status" value="1"/>
</dbReference>
<feature type="domain" description="ABC-2 type transporter transmembrane" evidence="7">
    <location>
        <begin position="23"/>
        <end position="396"/>
    </location>
</feature>
<dbReference type="InterPro" id="IPR013525">
    <property type="entry name" value="ABC2_TM"/>
</dbReference>
<gene>
    <name evidence="8" type="ORF">QQS35_16755</name>
</gene>
<name>A0ABT7LC00_9BACI</name>
<dbReference type="PANTHER" id="PTHR30294">
    <property type="entry name" value="MEMBRANE COMPONENT OF ABC TRANSPORTER YHHJ-RELATED"/>
    <property type="match status" value="1"/>
</dbReference>
<dbReference type="PANTHER" id="PTHR30294:SF29">
    <property type="entry name" value="MULTIDRUG ABC TRANSPORTER PERMEASE YBHS-RELATED"/>
    <property type="match status" value="1"/>
</dbReference>
<keyword evidence="5 6" id="KW-0472">Membrane</keyword>
<keyword evidence="9" id="KW-1185">Reference proteome</keyword>
<dbReference type="Proteomes" id="UP001235343">
    <property type="component" value="Unassembled WGS sequence"/>
</dbReference>
<evidence type="ECO:0000256" key="6">
    <source>
        <dbReference type="SAM" id="Phobius"/>
    </source>
</evidence>
<keyword evidence="3 6" id="KW-0812">Transmembrane</keyword>
<sequence length="407" mass="46716">MVSVSRTFFFIKQYQKQLQKKWKSLPLLLLFPILIIGLCFFVVVSFFLPEEEQAIEIGLVDLDGSDETTMLVDMIDDATLLGSFIHIKKYTEQEAEKAIDTDKVSAYITFPENFTADLFQGRSVEVPIIGNSNNPVESYIINELINSMTRYIASAQANILTINQYAKQLPMEEKEREEMLFQQFSQFMLYTLSKDKTVHEEEITNLTTSSPTHYYSLAGWFVLITIWMLGMYILLGKEEGSAMWNRMKLYGVTLLQRITSRILVSLFYGLLLAMVGFYLFISVMDIEFYWNDYLRIAILISLYSVIFLIGLALIDLLFSSKKVSLITQICYTGLVLFLSGAIIPSLYFPEKVKIVVPYLFSNQAFQWLTEVAIDGRLYADYMVLILIAAASLCLLIACSMWKERVES</sequence>
<keyword evidence="4 6" id="KW-1133">Transmembrane helix</keyword>
<evidence type="ECO:0000256" key="2">
    <source>
        <dbReference type="ARBA" id="ARBA00022475"/>
    </source>
</evidence>
<dbReference type="EMBL" id="JASTZU010000053">
    <property type="protein sequence ID" value="MDL4842091.1"/>
    <property type="molecule type" value="Genomic_DNA"/>
</dbReference>
<dbReference type="InterPro" id="IPR051449">
    <property type="entry name" value="ABC-2_transporter_component"/>
</dbReference>
<comment type="caution">
    <text evidence="8">The sequence shown here is derived from an EMBL/GenBank/DDBJ whole genome shotgun (WGS) entry which is preliminary data.</text>
</comment>
<comment type="subcellular location">
    <subcellularLocation>
        <location evidence="1">Cell membrane</location>
        <topology evidence="1">Multi-pass membrane protein</topology>
    </subcellularLocation>
</comment>
<evidence type="ECO:0000259" key="7">
    <source>
        <dbReference type="Pfam" id="PF12698"/>
    </source>
</evidence>
<evidence type="ECO:0000256" key="4">
    <source>
        <dbReference type="ARBA" id="ARBA00022989"/>
    </source>
</evidence>
<organism evidence="8 9">
    <name type="scientific">Aquibacillus rhizosphaerae</name>
    <dbReference type="NCBI Taxonomy" id="3051431"/>
    <lineage>
        <taxon>Bacteria</taxon>
        <taxon>Bacillati</taxon>
        <taxon>Bacillota</taxon>
        <taxon>Bacilli</taxon>
        <taxon>Bacillales</taxon>
        <taxon>Bacillaceae</taxon>
        <taxon>Aquibacillus</taxon>
    </lineage>
</organism>
<evidence type="ECO:0000256" key="1">
    <source>
        <dbReference type="ARBA" id="ARBA00004651"/>
    </source>
</evidence>
<dbReference type="Pfam" id="PF12698">
    <property type="entry name" value="ABC2_membrane_3"/>
    <property type="match status" value="1"/>
</dbReference>
<evidence type="ECO:0000256" key="3">
    <source>
        <dbReference type="ARBA" id="ARBA00022692"/>
    </source>
</evidence>
<protein>
    <submittedName>
        <fullName evidence="8">ABC transporter permease</fullName>
    </submittedName>
</protein>
<keyword evidence="2" id="KW-1003">Cell membrane</keyword>
<accession>A0ABT7LC00</accession>
<evidence type="ECO:0000313" key="9">
    <source>
        <dbReference type="Proteomes" id="UP001235343"/>
    </source>
</evidence>
<feature type="transmembrane region" description="Helical" evidence="6">
    <location>
        <begin position="329"/>
        <end position="348"/>
    </location>
</feature>
<proteinExistence type="predicted"/>
<feature type="transmembrane region" description="Helical" evidence="6">
    <location>
        <begin position="293"/>
        <end position="317"/>
    </location>
</feature>
<evidence type="ECO:0000313" key="8">
    <source>
        <dbReference type="EMBL" id="MDL4842091.1"/>
    </source>
</evidence>
<evidence type="ECO:0000256" key="5">
    <source>
        <dbReference type="ARBA" id="ARBA00023136"/>
    </source>
</evidence>
<feature type="transmembrane region" description="Helical" evidence="6">
    <location>
        <begin position="258"/>
        <end position="281"/>
    </location>
</feature>
<reference evidence="8 9" key="1">
    <citation type="submission" date="2023-06" db="EMBL/GenBank/DDBJ databases">
        <title>Aquibacillus rhizosphaerae LR5S19.</title>
        <authorList>
            <person name="Sun J.-Q."/>
        </authorList>
    </citation>
    <scope>NUCLEOTIDE SEQUENCE [LARGE SCALE GENOMIC DNA]</scope>
    <source>
        <strain evidence="8 9">LR5S19</strain>
    </source>
</reference>
<feature type="transmembrane region" description="Helical" evidence="6">
    <location>
        <begin position="25"/>
        <end position="48"/>
    </location>
</feature>
<feature type="transmembrane region" description="Helical" evidence="6">
    <location>
        <begin position="214"/>
        <end position="237"/>
    </location>
</feature>
<feature type="transmembrane region" description="Helical" evidence="6">
    <location>
        <begin position="381"/>
        <end position="401"/>
    </location>
</feature>